<dbReference type="Proteomes" id="UP001377168">
    <property type="component" value="Unassembled WGS sequence"/>
</dbReference>
<evidence type="ECO:0000313" key="1">
    <source>
        <dbReference type="EMBL" id="MEJ8639433.1"/>
    </source>
</evidence>
<organism evidence="1 2">
    <name type="scientific">Streptomyces achmelvichensis</name>
    <dbReference type="NCBI Taxonomy" id="3134111"/>
    <lineage>
        <taxon>Bacteria</taxon>
        <taxon>Bacillati</taxon>
        <taxon>Actinomycetota</taxon>
        <taxon>Actinomycetes</taxon>
        <taxon>Kitasatosporales</taxon>
        <taxon>Streptomycetaceae</taxon>
        <taxon>Streptomyces</taxon>
    </lineage>
</organism>
<sequence>MTPSDDLIEMARHVMDSHRYLTLGTAEPDGRPRVSPVYFTHADYRDIYWVSSPTAHHSANIAERPAVALVIFDSTAPVGQGRAVYIDAHASVVDDAELPRRCAEAFSRAGGKGATAFEPHELSGDADLRLYHAHATSHEVHIPGRDPVHGTGVDTRRPVML</sequence>
<name>A0ACC6Q790_9ACTN</name>
<dbReference type="EC" id="1.4.3.5" evidence="1"/>
<evidence type="ECO:0000313" key="2">
    <source>
        <dbReference type="Proteomes" id="UP001377168"/>
    </source>
</evidence>
<dbReference type="EC" id="1.-.-.-" evidence="1"/>
<keyword evidence="1" id="KW-0560">Oxidoreductase</keyword>
<proteinExistence type="predicted"/>
<keyword evidence="2" id="KW-1185">Reference proteome</keyword>
<dbReference type="EMBL" id="JBBKAJ010000022">
    <property type="protein sequence ID" value="MEJ8639433.1"/>
    <property type="molecule type" value="Genomic_DNA"/>
</dbReference>
<comment type="caution">
    <text evidence="1">The sequence shown here is derived from an EMBL/GenBank/DDBJ whole genome shotgun (WGS) entry which is preliminary data.</text>
</comment>
<protein>
    <submittedName>
        <fullName evidence="1">Pyridoxamine 5'-phosphate oxidase family protein</fullName>
        <ecNumber evidence="1">1.-.-.-</ecNumber>
        <ecNumber evidence="1">1.4.3.5</ecNumber>
    </submittedName>
</protein>
<gene>
    <name evidence="1" type="ORF">WKI67_39435</name>
</gene>
<accession>A0ACC6Q790</accession>
<reference evidence="1" key="1">
    <citation type="submission" date="2024-03" db="EMBL/GenBank/DDBJ databases">
        <title>Novel Streptomyces species of biotechnological and ecological value are a feature of Machair soil.</title>
        <authorList>
            <person name="Prole J.R."/>
            <person name="Goodfellow M."/>
            <person name="Allenby N."/>
            <person name="Ward A.C."/>
        </authorList>
    </citation>
    <scope>NUCLEOTIDE SEQUENCE</scope>
    <source>
        <strain evidence="1">MS2.AVA.5</strain>
    </source>
</reference>